<dbReference type="SUPFAM" id="SSF53720">
    <property type="entry name" value="ALDH-like"/>
    <property type="match status" value="1"/>
</dbReference>
<dbReference type="SUPFAM" id="SSF51730">
    <property type="entry name" value="FAD-linked oxidoreductase"/>
    <property type="match status" value="1"/>
</dbReference>
<keyword evidence="5" id="KW-0274">FAD</keyword>
<dbReference type="GO" id="GO:0010133">
    <property type="term" value="P:L-proline catabolic process to L-glutamate"/>
    <property type="evidence" value="ECO:0007669"/>
    <property type="project" value="UniProtKB-UniRule"/>
</dbReference>
<comment type="catalytic activity">
    <reaction evidence="5">
        <text>L-proline + a quinone = (S)-1-pyrroline-5-carboxylate + a quinol + H(+)</text>
        <dbReference type="Rhea" id="RHEA:23784"/>
        <dbReference type="ChEBI" id="CHEBI:15378"/>
        <dbReference type="ChEBI" id="CHEBI:17388"/>
        <dbReference type="ChEBI" id="CHEBI:24646"/>
        <dbReference type="ChEBI" id="CHEBI:60039"/>
        <dbReference type="ChEBI" id="CHEBI:132124"/>
        <dbReference type="EC" id="1.5.5.2"/>
    </reaction>
</comment>
<evidence type="ECO:0000313" key="11">
    <source>
        <dbReference type="EMBL" id="SFR49047.1"/>
    </source>
</evidence>
<comment type="function">
    <text evidence="5">Oxidizes proline to glutamate for use as a carbon and nitrogen source.</text>
</comment>
<dbReference type="STRING" id="650891.SAMN05216203_0838"/>
<evidence type="ECO:0000259" key="9">
    <source>
        <dbReference type="Pfam" id="PF14850"/>
    </source>
</evidence>
<dbReference type="GO" id="GO:0009898">
    <property type="term" value="C:cytoplasmic side of plasma membrane"/>
    <property type="evidence" value="ECO:0007669"/>
    <property type="project" value="TreeGrafter"/>
</dbReference>
<dbReference type="Gene3D" id="3.40.309.10">
    <property type="entry name" value="Aldehyde Dehydrogenase, Chain A, domain 2"/>
    <property type="match status" value="1"/>
</dbReference>
<feature type="domain" description="Proline dehydrogenase" evidence="8">
    <location>
        <begin position="196"/>
        <end position="492"/>
    </location>
</feature>
<dbReference type="InterPro" id="IPR041349">
    <property type="entry name" value="PRODH"/>
</dbReference>
<reference evidence="11 12" key="1">
    <citation type="submission" date="2016-10" db="EMBL/GenBank/DDBJ databases">
        <authorList>
            <person name="de Groot N.N."/>
        </authorList>
    </citation>
    <scope>NUCLEOTIDE SEQUENCE [LARGE SCALE GENOMIC DNA]</scope>
    <source>
        <strain evidence="11 12">CGMCC 1.9167</strain>
    </source>
</reference>
<evidence type="ECO:0000259" key="7">
    <source>
        <dbReference type="Pfam" id="PF00171"/>
    </source>
</evidence>
<keyword evidence="5" id="KW-0642">Proline metabolism</keyword>
<comment type="cofactor">
    <cofactor evidence="5">
        <name>FAD</name>
        <dbReference type="ChEBI" id="CHEBI:57692"/>
    </cofactor>
</comment>
<dbReference type="InterPro" id="IPR016161">
    <property type="entry name" value="Ald_DH/histidinol_DH"/>
</dbReference>
<dbReference type="CDD" id="cd07125">
    <property type="entry name" value="ALDH_PutA-P5CDH"/>
    <property type="match status" value="1"/>
</dbReference>
<dbReference type="InterPro" id="IPR050485">
    <property type="entry name" value="Proline_metab_enzyme"/>
</dbReference>
<dbReference type="InterPro" id="IPR002872">
    <property type="entry name" value="Proline_DH_dom"/>
</dbReference>
<proteinExistence type="inferred from homology"/>
<organism evidence="11 12">
    <name type="scientific">Marinobacter daqiaonensis</name>
    <dbReference type="NCBI Taxonomy" id="650891"/>
    <lineage>
        <taxon>Bacteria</taxon>
        <taxon>Pseudomonadati</taxon>
        <taxon>Pseudomonadota</taxon>
        <taxon>Gammaproteobacteria</taxon>
        <taxon>Pseudomonadales</taxon>
        <taxon>Marinobacteraceae</taxon>
        <taxon>Marinobacter</taxon>
    </lineage>
</organism>
<feature type="domain" description="Proline dehydrogenase PutA" evidence="9">
    <location>
        <begin position="73"/>
        <end position="187"/>
    </location>
</feature>
<dbReference type="NCBIfam" id="NF008869">
    <property type="entry name" value="PRK11904.1"/>
    <property type="match status" value="1"/>
</dbReference>
<dbReference type="InterPro" id="IPR025703">
    <property type="entry name" value="Bifunct_PutA"/>
</dbReference>
<keyword evidence="3 5" id="KW-0520">NAD</keyword>
<dbReference type="UniPathway" id="UPA00261">
    <property type="reaction ID" value="UER00373"/>
</dbReference>
<dbReference type="EC" id="1.2.1.88" evidence="5"/>
<evidence type="ECO:0000259" key="10">
    <source>
        <dbReference type="Pfam" id="PF18327"/>
    </source>
</evidence>
<dbReference type="GO" id="GO:0003700">
    <property type="term" value="F:DNA-binding transcription factor activity"/>
    <property type="evidence" value="ECO:0007669"/>
    <property type="project" value="InterPro"/>
</dbReference>
<keyword evidence="5" id="KW-0285">Flavoprotein</keyword>
<comment type="pathway">
    <text evidence="5">Amino-acid degradation; L-proline degradation into L-glutamate; L-glutamate from L-proline: step 1/2.</text>
</comment>
<dbReference type="OrthoDB" id="9812625at2"/>
<dbReference type="Gene3D" id="3.20.20.220">
    <property type="match status" value="1"/>
</dbReference>
<dbReference type="InterPro" id="IPR016162">
    <property type="entry name" value="Ald_DH_N"/>
</dbReference>
<keyword evidence="5" id="KW-0678">Repressor</keyword>
<evidence type="ECO:0000259" key="8">
    <source>
        <dbReference type="Pfam" id="PF01619"/>
    </source>
</evidence>
<dbReference type="RefSeq" id="WP_092009151.1">
    <property type="nucleotide sequence ID" value="NZ_FOYW01000001.1"/>
</dbReference>
<evidence type="ECO:0000256" key="5">
    <source>
        <dbReference type="PIRNR" id="PIRNR000197"/>
    </source>
</evidence>
<evidence type="ECO:0000256" key="6">
    <source>
        <dbReference type="PIRSR" id="PIRSR000197-1"/>
    </source>
</evidence>
<feature type="domain" description="Proline utilization A proline dehydrogenase N-terminal" evidence="10">
    <location>
        <begin position="22"/>
        <end position="65"/>
    </location>
</feature>
<keyword evidence="5" id="KW-0805">Transcription regulation</keyword>
<evidence type="ECO:0000313" key="12">
    <source>
        <dbReference type="Proteomes" id="UP000198644"/>
    </source>
</evidence>
<evidence type="ECO:0000256" key="4">
    <source>
        <dbReference type="ARBA" id="ARBA00048142"/>
    </source>
</evidence>
<dbReference type="Pfam" id="PF00171">
    <property type="entry name" value="Aldedh"/>
    <property type="match status" value="1"/>
</dbReference>
<dbReference type="InterPro" id="IPR016160">
    <property type="entry name" value="Ald_DH_CS_CYS"/>
</dbReference>
<comment type="catalytic activity">
    <reaction evidence="4 5">
        <text>L-glutamate 5-semialdehyde + NAD(+) + H2O = L-glutamate + NADH + 2 H(+)</text>
        <dbReference type="Rhea" id="RHEA:30235"/>
        <dbReference type="ChEBI" id="CHEBI:15377"/>
        <dbReference type="ChEBI" id="CHEBI:15378"/>
        <dbReference type="ChEBI" id="CHEBI:29985"/>
        <dbReference type="ChEBI" id="CHEBI:57540"/>
        <dbReference type="ChEBI" id="CHEBI:57945"/>
        <dbReference type="ChEBI" id="CHEBI:58066"/>
        <dbReference type="EC" id="1.2.1.88"/>
    </reaction>
</comment>
<name>A0A1I6H3V0_9GAMM</name>
<keyword evidence="5" id="KW-0238">DNA-binding</keyword>
<gene>
    <name evidence="11" type="ORF">SAMN05216203_0838</name>
</gene>
<dbReference type="Pfam" id="PF14850">
    <property type="entry name" value="Pro_dh-DNA_bdg"/>
    <property type="match status" value="1"/>
</dbReference>
<feature type="domain" description="Aldehyde dehydrogenase" evidence="7">
    <location>
        <begin position="577"/>
        <end position="1035"/>
    </location>
</feature>
<feature type="active site" evidence="6">
    <location>
        <position position="811"/>
    </location>
</feature>
<keyword evidence="2 5" id="KW-0560">Oxidoreductase</keyword>
<dbReference type="InterPro" id="IPR005933">
    <property type="entry name" value="PutA_C"/>
</dbReference>
<dbReference type="GO" id="GO:0003677">
    <property type="term" value="F:DNA binding"/>
    <property type="evidence" value="ECO:0007669"/>
    <property type="project" value="UniProtKB-KW"/>
</dbReference>
<dbReference type="Pfam" id="PF18327">
    <property type="entry name" value="PRODH"/>
    <property type="match status" value="1"/>
</dbReference>
<dbReference type="SUPFAM" id="SSF81935">
    <property type="entry name" value="N-terminal domain of bifunctional PutA protein"/>
    <property type="match status" value="1"/>
</dbReference>
<dbReference type="Proteomes" id="UP000198644">
    <property type="component" value="Unassembled WGS sequence"/>
</dbReference>
<dbReference type="NCBIfam" id="TIGR01238">
    <property type="entry name" value="D1pyr5carbox3"/>
    <property type="match status" value="1"/>
</dbReference>
<dbReference type="InterPro" id="IPR015590">
    <property type="entry name" value="Aldehyde_DH_dom"/>
</dbReference>
<evidence type="ECO:0000256" key="2">
    <source>
        <dbReference type="ARBA" id="ARBA00023002"/>
    </source>
</evidence>
<dbReference type="FunFam" id="3.40.309.10:FF:000005">
    <property type="entry name" value="1-pyrroline-5-carboxylate dehydrogenase 1"/>
    <property type="match status" value="1"/>
</dbReference>
<comment type="similarity">
    <text evidence="5">In the N-terminal section; belongs to the proline dehydrogenase family.</text>
</comment>
<dbReference type="GO" id="GO:0003842">
    <property type="term" value="F:L-glutamate gamma-semialdehyde dehydrogenase activity"/>
    <property type="evidence" value="ECO:0007669"/>
    <property type="project" value="UniProtKB-UniRule"/>
</dbReference>
<dbReference type="AlphaFoldDB" id="A0A1I6H3V0"/>
<dbReference type="EMBL" id="FOYW01000001">
    <property type="protein sequence ID" value="SFR49047.1"/>
    <property type="molecule type" value="Genomic_DNA"/>
</dbReference>
<keyword evidence="5" id="KW-0804">Transcription</keyword>
<keyword evidence="12" id="KW-1185">Reference proteome</keyword>
<dbReference type="PANTHER" id="PTHR42862:SF1">
    <property type="entry name" value="DELTA-1-PYRROLINE-5-CARBOXYLATE DEHYDROGENASE 2, ISOFORM A-RELATED"/>
    <property type="match status" value="1"/>
</dbReference>
<dbReference type="InterPro" id="IPR024090">
    <property type="entry name" value="PRODH_PutA_dom_I"/>
</dbReference>
<dbReference type="EC" id="1.5.5.2" evidence="5"/>
<accession>A0A1I6H3V0</accession>
<dbReference type="Gene3D" id="1.20.5.460">
    <property type="entry name" value="Single helix bin"/>
    <property type="match status" value="1"/>
</dbReference>
<dbReference type="GO" id="GO:0004657">
    <property type="term" value="F:proline dehydrogenase activity"/>
    <property type="evidence" value="ECO:0007669"/>
    <property type="project" value="UniProtKB-UniRule"/>
</dbReference>
<dbReference type="PIRSF" id="PIRSF000197">
    <property type="entry name" value="Bifunct_PutA"/>
    <property type="match status" value="1"/>
</dbReference>
<comment type="pathway">
    <text evidence="1 5">Amino-acid degradation; L-proline degradation into L-glutamate; L-glutamate from L-proline: step 2/2.</text>
</comment>
<dbReference type="InterPro" id="IPR029041">
    <property type="entry name" value="FAD-linked_oxidoreductase-like"/>
</dbReference>
<feature type="active site" evidence="6">
    <location>
        <position position="845"/>
    </location>
</feature>
<dbReference type="PANTHER" id="PTHR42862">
    <property type="entry name" value="DELTA-1-PYRROLINE-5-CARBOXYLATE DEHYDROGENASE 1, ISOFORM A-RELATED"/>
    <property type="match status" value="1"/>
</dbReference>
<dbReference type="Gene3D" id="1.20.5.550">
    <property type="entry name" value="Single Helix bin"/>
    <property type="match status" value="1"/>
</dbReference>
<dbReference type="Gene3D" id="3.40.605.10">
    <property type="entry name" value="Aldehyde Dehydrogenase, Chain A, domain 1"/>
    <property type="match status" value="1"/>
</dbReference>
<dbReference type="InterPro" id="IPR016163">
    <property type="entry name" value="Ald_DH_C"/>
</dbReference>
<evidence type="ECO:0000256" key="1">
    <source>
        <dbReference type="ARBA" id="ARBA00004786"/>
    </source>
</evidence>
<evidence type="ECO:0000256" key="3">
    <source>
        <dbReference type="ARBA" id="ARBA00023027"/>
    </source>
</evidence>
<comment type="similarity">
    <text evidence="5">In the C-terminal section; belongs to the aldehyde dehydrogenase family.</text>
</comment>
<sequence length="1060" mass="117245">MFSASNVLGPAFQEQPRGWFWQAITENYAVDEASYLRELMKLARSDAAEKKAVTETATNLIRKVREQDDAVHMIDALLQEYSLDTEEGILLMCLAEALMRIPDKHTADALIQDKISTADWKKHVGRSESTLVNASTWGLLLTGRVVKMDKRLDGSPSSIWSRLVKRSGEPVIRSAMYQAMAIMGKQFVLGRDIDEALKNAREYRDQGYTYSFDMLGEAAMTHDDATRYLKSYRDAIASVGRDSYPTDKAPRPSISIKLSALHPRYEEAQEDRVMTELYDTLVELLRFAREQDVSITIDAEEMDRLELSLKLFEKVFSNGVVRGWGGFGMVVQAYSKRALPVLCWLNKLAREREDEIPIRLVKGAYWDTEIKLSQQLGADGYPVFTRKEATDTSYLACLRFLLSDYTEGGLYPQLASHNAHTVASVLAMAKRKGRRFEFQRLHGMGDALYNTILDNEDVPVRIYAPVGAHKDLLPYLVRRLLENGANSSFVHRLVDARTPIEELVKNPVEELEKYQSLPNDRIPLPRDIYGSERPNSRGMNIHVEADREPLLKAMASWSDKQWQAGPVINGERRSDGDSKTVYAPHNQSDRVGQVVWTSEAHAREALDVASRAFPSWNERPVDERAACLERYADLMEKHMEELMAICCREAGKTLQDGIDEVREAVDFCRYYALQGRSRFGRPIALPGPTGESNELYLEGRGVFLCISPWNFPLAIYTGQVMAALVSGNTVIAKPAEQTSLVASRAFELMLEAGFPRDVIQFLPGDGATIGGTLVPDERIGGVAFTGSTGVAHLLNRQLADRKGAIVPLIAETGGQNAMIVDSSALPEQVVRDVVQSAFASAGQRCSALRVLYLQRDVADRMESLLAGAMKELTVGDPAYHNTDVGPVIDEEARAGLSRHLKELGASDARFVAETPLPDDCDKGCFIAPSAYGISGIGDLKTEHFGPILHVVRYEAEKLDQVIDSINAAGYGLTLGIHSRSEATAAYIERRVKVGNTYINRNQIGAVVGVQPFGGRGLSGTGPKAGGPHYLLRFATERTRTINTTAVGGNASLLSLGVEKV</sequence>
<dbReference type="Pfam" id="PF01619">
    <property type="entry name" value="Pro_dh"/>
    <property type="match status" value="1"/>
</dbReference>
<dbReference type="InterPro" id="IPR024082">
    <property type="entry name" value="PRODH_PutA_dom_II"/>
</dbReference>
<dbReference type="PROSITE" id="PS00070">
    <property type="entry name" value="ALDEHYDE_DEHYDR_CYS"/>
    <property type="match status" value="1"/>
</dbReference>
<dbReference type="InterPro" id="IPR024089">
    <property type="entry name" value="PRODH_PutA_dom_I/II"/>
</dbReference>
<protein>
    <recommendedName>
        <fullName evidence="5">Bifunctional protein PutA</fullName>
    </recommendedName>
    <domain>
        <recommendedName>
            <fullName evidence="5">Proline dehydrogenase</fullName>
            <ecNumber evidence="5">1.5.5.2</ecNumber>
        </recommendedName>
        <alternativeName>
            <fullName evidence="5">Proline oxidase</fullName>
        </alternativeName>
    </domain>
    <domain>
        <recommendedName>
            <fullName evidence="5">Delta-1-pyrroline-5-carboxylate dehydrogenase</fullName>
            <shortName evidence="5">P5C dehydrogenase</shortName>
            <ecNumber evidence="5">1.2.1.88</ecNumber>
        </recommendedName>
        <alternativeName>
            <fullName evidence="5">L-glutamate gamma-semialdehyde dehydrogenase</fullName>
        </alternativeName>
    </domain>
</protein>